<dbReference type="InterPro" id="IPR054712">
    <property type="entry name" value="Cas3-like_dom"/>
</dbReference>
<dbReference type="NCBIfam" id="TIGR01587">
    <property type="entry name" value="cas3_core"/>
    <property type="match status" value="1"/>
</dbReference>
<proteinExistence type="inferred from homology"/>
<dbReference type="Proteomes" id="UP000019027">
    <property type="component" value="Chromosome"/>
</dbReference>
<evidence type="ECO:0000256" key="7">
    <source>
        <dbReference type="ARBA" id="ARBA00022806"/>
    </source>
</evidence>
<feature type="domain" description="HD Cas3-type" evidence="12">
    <location>
        <begin position="27"/>
        <end position="263"/>
    </location>
</feature>
<dbReference type="EMBL" id="CP006965">
    <property type="protein sequence ID" value="AHF79951.1"/>
    <property type="molecule type" value="Genomic_DNA"/>
</dbReference>
<dbReference type="InterPro" id="IPR006483">
    <property type="entry name" value="CRISPR-assoc_Cas3_HD"/>
</dbReference>
<dbReference type="HOGENOM" id="CLU_009347_1_0_2"/>
<dbReference type="GO" id="GO:0051607">
    <property type="term" value="P:defense response to virus"/>
    <property type="evidence" value="ECO:0007669"/>
    <property type="project" value="UniProtKB-KW"/>
</dbReference>
<dbReference type="Gene3D" id="3.40.50.300">
    <property type="entry name" value="P-loop containing nucleotide triphosphate hydrolases"/>
    <property type="match status" value="2"/>
</dbReference>
<dbReference type="CDD" id="cd09641">
    <property type="entry name" value="Cas3''_I"/>
    <property type="match status" value="1"/>
</dbReference>
<dbReference type="InterPro" id="IPR038257">
    <property type="entry name" value="CRISPR-assoc_Cas3_HD_sf"/>
</dbReference>
<comment type="similarity">
    <text evidence="2">In the central section; belongs to the CRISPR-associated helicase Cas3 family.</text>
</comment>
<keyword evidence="3" id="KW-0540">Nuclease</keyword>
<dbReference type="Pfam" id="PF22590">
    <property type="entry name" value="Cas3-like_C_2"/>
    <property type="match status" value="1"/>
</dbReference>
<evidence type="ECO:0000313" key="13">
    <source>
        <dbReference type="EMBL" id="AHF79951.1"/>
    </source>
</evidence>
<keyword evidence="9" id="KW-0051">Antiviral defense</keyword>
<dbReference type="KEGG" id="ths:TES1_0561"/>
<evidence type="ECO:0000256" key="4">
    <source>
        <dbReference type="ARBA" id="ARBA00022723"/>
    </source>
</evidence>
<evidence type="ECO:0000259" key="10">
    <source>
        <dbReference type="PROSITE" id="PS51192"/>
    </source>
</evidence>
<evidence type="ECO:0000313" key="14">
    <source>
        <dbReference type="Proteomes" id="UP000019027"/>
    </source>
</evidence>
<evidence type="ECO:0000256" key="5">
    <source>
        <dbReference type="ARBA" id="ARBA00022741"/>
    </source>
</evidence>
<dbReference type="PROSITE" id="PS51643">
    <property type="entry name" value="HD_CAS3"/>
    <property type="match status" value="1"/>
</dbReference>
<dbReference type="GeneID" id="24906370"/>
<dbReference type="InterPro" id="IPR027417">
    <property type="entry name" value="P-loop_NTPase"/>
</dbReference>
<dbReference type="PROSITE" id="PS51192">
    <property type="entry name" value="HELICASE_ATP_BIND_1"/>
    <property type="match status" value="1"/>
</dbReference>
<dbReference type="Pfam" id="PF18019">
    <property type="entry name" value="Cas3_HD"/>
    <property type="match status" value="1"/>
</dbReference>
<evidence type="ECO:0000256" key="3">
    <source>
        <dbReference type="ARBA" id="ARBA00022722"/>
    </source>
</evidence>
<dbReference type="GO" id="GO:0005524">
    <property type="term" value="F:ATP binding"/>
    <property type="evidence" value="ECO:0007669"/>
    <property type="project" value="UniProtKB-KW"/>
</dbReference>
<keyword evidence="14" id="KW-1185">Reference proteome</keyword>
<gene>
    <name evidence="13" type="ORF">TES1_0561</name>
</gene>
<dbReference type="Gene3D" id="1.10.3210.30">
    <property type="match status" value="1"/>
</dbReference>
<accession>W0I1Q0</accession>
<dbReference type="GO" id="GO:0016787">
    <property type="term" value="F:hydrolase activity"/>
    <property type="evidence" value="ECO:0007669"/>
    <property type="project" value="UniProtKB-KW"/>
</dbReference>
<dbReference type="InterPro" id="IPR001650">
    <property type="entry name" value="Helicase_C-like"/>
</dbReference>
<dbReference type="AlphaFoldDB" id="W0I1Q0"/>
<evidence type="ECO:0000256" key="8">
    <source>
        <dbReference type="ARBA" id="ARBA00022840"/>
    </source>
</evidence>
<dbReference type="SMART" id="SM00487">
    <property type="entry name" value="DEXDc"/>
    <property type="match status" value="1"/>
</dbReference>
<feature type="domain" description="Helicase ATP-binding" evidence="10">
    <location>
        <begin position="305"/>
        <end position="485"/>
    </location>
</feature>
<dbReference type="NCBIfam" id="TIGR01596">
    <property type="entry name" value="cas3_HD"/>
    <property type="match status" value="1"/>
</dbReference>
<name>W0I1Q0_9EURY</name>
<dbReference type="PROSITE" id="PS51194">
    <property type="entry name" value="HELICASE_CTER"/>
    <property type="match status" value="1"/>
</dbReference>
<sequence>MSQRTLDTYLSSRTDSPFLELIRAKSSDAPAYLLRDHVIEALKRCATLYKFVSDMNSLSYKPLKDEDGRREFFKALAKAVILHDLGKISYDFQKKLYGHEDWEELGEFMKDTRGIKVRHEILSIIWTVGLLGNSEWDAKIRTAILLHHYNEFFSEEKSLADVVLSYKTDVMKYLRFLVNKREELEVFIRALYTELGKQFDEDFIQKALEELNDEMDFSRFSKLLDAIENWGDDISEYAFMHEPERMEVDFLIFLGMLRRCDYASSGDVNIETAENLGKIFSGIEERIKQVVREKASVDRLWQEEVLAKYNYDYLIVVAPTGSGKTELAVLWAKNRGKLIYTLPLRVALNDLYLRLSREYFEKEHVNLLHSTAFIEYVKGTGDDIDVEKKVTSARLLAAPVILSTPDQVFLTSLNYYGSDKVISVYPESAVVVDEIQAYTPEMAAVFIRTLRLLKEAGAKVLITTATLPPYYREFFEELSFRTVDVLESGVDVKNLHRKRHVIKIIDKGLFEYNKELEFTGKETVLSVLEEFEKNGFGSVMIVFNNVKKAMRAFEELKGDLENRGYRVFLLHSRLIELVKDNRIREIKELMKNGKRVVLICTQLVEASVDLDFDAMITEISPIDSQVQRWGRVYKQPEFLAPERGAGHLIGQSAYARLSRINLF</sequence>
<keyword evidence="5" id="KW-0547">Nucleotide-binding</keyword>
<dbReference type="InterPro" id="IPR006474">
    <property type="entry name" value="Helicase_Cas3_CRISPR-ass_core"/>
</dbReference>
<dbReference type="RefSeq" id="WP_042680037.1">
    <property type="nucleotide sequence ID" value="NZ_CP006965.1"/>
</dbReference>
<evidence type="ECO:0000259" key="12">
    <source>
        <dbReference type="PROSITE" id="PS51643"/>
    </source>
</evidence>
<organism evidence="13 14">
    <name type="scientific">Thermococcus paralvinellae</name>
    <dbReference type="NCBI Taxonomy" id="582419"/>
    <lineage>
        <taxon>Archaea</taxon>
        <taxon>Methanobacteriati</taxon>
        <taxon>Methanobacteriota</taxon>
        <taxon>Thermococci</taxon>
        <taxon>Thermococcales</taxon>
        <taxon>Thermococcaceae</taxon>
        <taxon>Thermococcus</taxon>
    </lineage>
</organism>
<evidence type="ECO:0000256" key="6">
    <source>
        <dbReference type="ARBA" id="ARBA00022801"/>
    </source>
</evidence>
<dbReference type="GO" id="GO:0140097">
    <property type="term" value="F:catalytic activity, acting on DNA"/>
    <property type="evidence" value="ECO:0007669"/>
    <property type="project" value="UniProtKB-ARBA"/>
</dbReference>
<dbReference type="SUPFAM" id="SSF52540">
    <property type="entry name" value="P-loop containing nucleoside triphosphate hydrolases"/>
    <property type="match status" value="1"/>
</dbReference>
<dbReference type="GO" id="GO:0046872">
    <property type="term" value="F:metal ion binding"/>
    <property type="evidence" value="ECO:0007669"/>
    <property type="project" value="UniProtKB-KW"/>
</dbReference>
<dbReference type="InterPro" id="IPR050547">
    <property type="entry name" value="DEAD_box_RNA_helicases"/>
</dbReference>
<keyword evidence="6" id="KW-0378">Hydrolase</keyword>
<dbReference type="OrthoDB" id="43851at2157"/>
<comment type="similarity">
    <text evidence="1">In the N-terminal section; belongs to the CRISPR-associated nuclease Cas3-HD family.</text>
</comment>
<evidence type="ECO:0000256" key="1">
    <source>
        <dbReference type="ARBA" id="ARBA00006847"/>
    </source>
</evidence>
<feature type="domain" description="Helicase C-terminal" evidence="11">
    <location>
        <begin position="519"/>
        <end position="663"/>
    </location>
</feature>
<dbReference type="PANTHER" id="PTHR47963:SF9">
    <property type="entry name" value="CRISPR-ASSOCIATED ENDONUCLEASE_HELICASE CAS3"/>
    <property type="match status" value="1"/>
</dbReference>
<evidence type="ECO:0000256" key="2">
    <source>
        <dbReference type="ARBA" id="ARBA00009046"/>
    </source>
</evidence>
<dbReference type="GO" id="GO:0003724">
    <property type="term" value="F:RNA helicase activity"/>
    <property type="evidence" value="ECO:0007669"/>
    <property type="project" value="TreeGrafter"/>
</dbReference>
<dbReference type="GO" id="GO:0004518">
    <property type="term" value="F:nuclease activity"/>
    <property type="evidence" value="ECO:0007669"/>
    <property type="project" value="UniProtKB-KW"/>
</dbReference>
<protein>
    <submittedName>
        <fullName evidence="13">Putative CRISPR-associated helicase Cas3</fullName>
    </submittedName>
</protein>
<evidence type="ECO:0000256" key="9">
    <source>
        <dbReference type="ARBA" id="ARBA00023118"/>
    </source>
</evidence>
<reference evidence="13 14" key="1">
    <citation type="journal article" date="2014" name="Int. J. Syst. Evol. Microbiol.">
        <title>Thermococcus paralvinellae sp. nov. and Thermococcus cleftensis sp. nov. of hyperthermophilic heterotrophs from deep-sea hydrothermal vents.</title>
        <authorList>
            <person name="Hensley S.A."/>
            <person name="Jung J.H."/>
            <person name="Park C.S."/>
            <person name="Holden J.F."/>
        </authorList>
    </citation>
    <scope>NUCLEOTIDE SEQUENCE [LARGE SCALE GENOMIC DNA]</scope>
    <source>
        <strain evidence="13 14">ES1</strain>
    </source>
</reference>
<dbReference type="STRING" id="582419.TES1_0561"/>
<keyword evidence="4" id="KW-0479">Metal-binding</keyword>
<dbReference type="PANTHER" id="PTHR47963">
    <property type="entry name" value="DEAD-BOX ATP-DEPENDENT RNA HELICASE 47, MITOCHONDRIAL"/>
    <property type="match status" value="1"/>
</dbReference>
<keyword evidence="7" id="KW-0347">Helicase</keyword>
<keyword evidence="8" id="KW-0067">ATP-binding</keyword>
<dbReference type="InterPro" id="IPR011545">
    <property type="entry name" value="DEAD/DEAH_box_helicase_dom"/>
</dbReference>
<dbReference type="GO" id="GO:0003723">
    <property type="term" value="F:RNA binding"/>
    <property type="evidence" value="ECO:0007669"/>
    <property type="project" value="TreeGrafter"/>
</dbReference>
<dbReference type="Pfam" id="PF00270">
    <property type="entry name" value="DEAD"/>
    <property type="match status" value="1"/>
</dbReference>
<dbReference type="InterPro" id="IPR014001">
    <property type="entry name" value="Helicase_ATP-bd"/>
</dbReference>
<evidence type="ECO:0000259" key="11">
    <source>
        <dbReference type="PROSITE" id="PS51194"/>
    </source>
</evidence>